<dbReference type="SUPFAM" id="SSF52799">
    <property type="entry name" value="(Phosphotyrosine protein) phosphatases II"/>
    <property type="match status" value="1"/>
</dbReference>
<dbReference type="AlphaFoldDB" id="A0A6J6D4U8"/>
<dbReference type="PROSITE" id="PS50056">
    <property type="entry name" value="TYR_PHOSPHATASE_2"/>
    <property type="match status" value="1"/>
</dbReference>
<reference evidence="2" key="1">
    <citation type="submission" date="2020-05" db="EMBL/GenBank/DDBJ databases">
        <authorList>
            <person name="Chiriac C."/>
            <person name="Salcher M."/>
            <person name="Ghai R."/>
            <person name="Kavagutti S V."/>
        </authorList>
    </citation>
    <scope>NUCLEOTIDE SEQUENCE</scope>
</reference>
<organism evidence="2">
    <name type="scientific">freshwater metagenome</name>
    <dbReference type="NCBI Taxonomy" id="449393"/>
    <lineage>
        <taxon>unclassified sequences</taxon>
        <taxon>metagenomes</taxon>
        <taxon>ecological metagenomes</taxon>
    </lineage>
</organism>
<sequence>MDYKAPTYAASREANEELWSEVLPGLWQGGTHWKDVLWNTDRDHQNITRDDFDLVVTMYADANPVDWFVEEIRLGVMDAHIDDVDLPRILSVAKRVHKAWKQGDKVLIRCQAGWNRSGLITALVLIKDGMDAAAAIDLIRERRSPSALCNRSFAEWLVEQGETAVLELTPTS</sequence>
<accession>A0A6J6D4U8</accession>
<dbReference type="Gene3D" id="3.90.190.10">
    <property type="entry name" value="Protein tyrosine phosphatase superfamily"/>
    <property type="match status" value="1"/>
</dbReference>
<protein>
    <submittedName>
        <fullName evidence="2">Unannotated protein</fullName>
    </submittedName>
</protein>
<proteinExistence type="predicted"/>
<evidence type="ECO:0000313" key="2">
    <source>
        <dbReference type="EMBL" id="CAB4557333.1"/>
    </source>
</evidence>
<dbReference type="InterPro" id="IPR020422">
    <property type="entry name" value="TYR_PHOSPHATASE_DUAL_dom"/>
</dbReference>
<dbReference type="InterPro" id="IPR029021">
    <property type="entry name" value="Prot-tyrosine_phosphatase-like"/>
</dbReference>
<feature type="domain" description="Tyrosine specific protein phosphatases" evidence="1">
    <location>
        <begin position="87"/>
        <end position="143"/>
    </location>
</feature>
<dbReference type="SMART" id="SM00195">
    <property type="entry name" value="DSPc"/>
    <property type="match status" value="1"/>
</dbReference>
<dbReference type="EMBL" id="CAEZTD010000024">
    <property type="protein sequence ID" value="CAB4557333.1"/>
    <property type="molecule type" value="Genomic_DNA"/>
</dbReference>
<gene>
    <name evidence="2" type="ORF">UFOPK1591_00473</name>
</gene>
<name>A0A6J6D4U8_9ZZZZ</name>
<dbReference type="Pfam" id="PF00782">
    <property type="entry name" value="DSPc"/>
    <property type="match status" value="1"/>
</dbReference>
<dbReference type="InterPro" id="IPR000387">
    <property type="entry name" value="Tyr_Pase_dom"/>
</dbReference>
<evidence type="ECO:0000259" key="1">
    <source>
        <dbReference type="PROSITE" id="PS50056"/>
    </source>
</evidence>
<dbReference type="InterPro" id="IPR000340">
    <property type="entry name" value="Dual-sp_phosphatase_cat-dom"/>
</dbReference>